<dbReference type="EMBL" id="KN846982">
    <property type="protein sequence ID" value="KIW97311.1"/>
    <property type="molecule type" value="Genomic_DNA"/>
</dbReference>
<dbReference type="AlphaFoldDB" id="A0A0D2F4X3"/>
<feature type="transmembrane region" description="Helical" evidence="1">
    <location>
        <begin position="188"/>
        <end position="207"/>
    </location>
</feature>
<proteinExistence type="predicted"/>
<evidence type="ECO:0000313" key="2">
    <source>
        <dbReference type="EMBL" id="KIW97311.1"/>
    </source>
</evidence>
<dbReference type="Proteomes" id="UP000053789">
    <property type="component" value="Unassembled WGS sequence"/>
</dbReference>
<evidence type="ECO:0000256" key="1">
    <source>
        <dbReference type="SAM" id="Phobius"/>
    </source>
</evidence>
<protein>
    <submittedName>
        <fullName evidence="2">Uncharacterized protein</fullName>
    </submittedName>
</protein>
<keyword evidence="3" id="KW-1185">Reference proteome</keyword>
<evidence type="ECO:0000313" key="3">
    <source>
        <dbReference type="Proteomes" id="UP000053789"/>
    </source>
</evidence>
<name>A0A0D2F4X3_CLAB1</name>
<keyword evidence="1" id="KW-1133">Transmembrane helix</keyword>
<organism evidence="2 3">
    <name type="scientific">Cladophialophora bantiana (strain ATCC 10958 / CBS 173.52 / CDC B-1940 / NIH 8579)</name>
    <name type="common">Xylohypha bantiana</name>
    <dbReference type="NCBI Taxonomy" id="1442370"/>
    <lineage>
        <taxon>Eukaryota</taxon>
        <taxon>Fungi</taxon>
        <taxon>Dikarya</taxon>
        <taxon>Ascomycota</taxon>
        <taxon>Pezizomycotina</taxon>
        <taxon>Eurotiomycetes</taxon>
        <taxon>Chaetothyriomycetidae</taxon>
        <taxon>Chaetothyriales</taxon>
        <taxon>Herpotrichiellaceae</taxon>
        <taxon>Cladophialophora</taxon>
    </lineage>
</organism>
<feature type="transmembrane region" description="Helical" evidence="1">
    <location>
        <begin position="219"/>
        <end position="241"/>
    </location>
</feature>
<dbReference type="VEuPathDB" id="FungiDB:Z519_02703"/>
<dbReference type="GeneID" id="27695631"/>
<feature type="transmembrane region" description="Helical" evidence="1">
    <location>
        <begin position="158"/>
        <end position="182"/>
    </location>
</feature>
<sequence>MELPQQVDAVKADYDKLCTFVKEKRLYWAFRLFYRIQLVSLPSWCLRVTQSIAIRRAKALPRRSTTLIDKYQIPTEPNLVEHVQNARVWLEEEKIRKQYLSMLSASYSPFRAGATRENAVVLVRRRVLRQQVIVPDFATFKTLSRIGFMACMSKIARVALPLLPVPAGLVSVSTFAIIKIAVGFTRFFVFWENIAGFWDGLKVLLWFKKTLEGFSVYNAGEFLSVIAGVFITVVSLVLIAIELSKATDPLEIAYNSLWWQQQQQQQQYRP</sequence>
<reference evidence="2" key="1">
    <citation type="submission" date="2015-01" db="EMBL/GenBank/DDBJ databases">
        <title>The Genome Sequence of Cladophialophora bantiana CBS 173.52.</title>
        <authorList>
            <consortium name="The Broad Institute Genomics Platform"/>
            <person name="Cuomo C."/>
            <person name="de Hoog S."/>
            <person name="Gorbushina A."/>
            <person name="Stielow B."/>
            <person name="Teixiera M."/>
            <person name="Abouelleil A."/>
            <person name="Chapman S.B."/>
            <person name="Priest M."/>
            <person name="Young S.K."/>
            <person name="Wortman J."/>
            <person name="Nusbaum C."/>
            <person name="Birren B."/>
        </authorList>
    </citation>
    <scope>NUCLEOTIDE SEQUENCE [LARGE SCALE GENOMIC DNA]</scope>
    <source>
        <strain evidence="2">CBS 173.52</strain>
    </source>
</reference>
<dbReference type="HOGENOM" id="CLU_1030597_0_0_1"/>
<dbReference type="RefSeq" id="XP_016623980.1">
    <property type="nucleotide sequence ID" value="XM_016760459.1"/>
</dbReference>
<keyword evidence="1" id="KW-0472">Membrane</keyword>
<dbReference type="OrthoDB" id="4538955at2759"/>
<accession>A0A0D2F4X3</accession>
<keyword evidence="1" id="KW-0812">Transmembrane</keyword>
<gene>
    <name evidence="2" type="ORF">Z519_02703</name>
</gene>